<dbReference type="AlphaFoldDB" id="A0A6L6XUZ9"/>
<sequence>MSPMSYIIEEETGTYTGTRHPHNGYYAGDFSRNPVATPQQLATIARMRPPSALPTSAS</sequence>
<proteinExistence type="predicted"/>
<protein>
    <submittedName>
        <fullName evidence="2">Uncharacterized protein</fullName>
    </submittedName>
</protein>
<keyword evidence="3" id="KW-1185">Reference proteome</keyword>
<evidence type="ECO:0000313" key="3">
    <source>
        <dbReference type="Proteomes" id="UP000473525"/>
    </source>
</evidence>
<evidence type="ECO:0000313" key="2">
    <source>
        <dbReference type="EMBL" id="MVQ51020.1"/>
    </source>
</evidence>
<dbReference type="Proteomes" id="UP000473525">
    <property type="component" value="Unassembled WGS sequence"/>
</dbReference>
<gene>
    <name evidence="2" type="ORF">GON03_17680</name>
</gene>
<dbReference type="RefSeq" id="WP_157344250.1">
    <property type="nucleotide sequence ID" value="NZ_WSEK01000004.1"/>
</dbReference>
<dbReference type="EMBL" id="WSEK01000004">
    <property type="protein sequence ID" value="MVQ51020.1"/>
    <property type="molecule type" value="Genomic_DNA"/>
</dbReference>
<evidence type="ECO:0000256" key="1">
    <source>
        <dbReference type="SAM" id="MobiDB-lite"/>
    </source>
</evidence>
<reference evidence="2 3" key="1">
    <citation type="submission" date="2019-12" db="EMBL/GenBank/DDBJ databases">
        <authorList>
            <person name="Huq M.A."/>
        </authorList>
    </citation>
    <scope>NUCLEOTIDE SEQUENCE [LARGE SCALE GENOMIC DNA]</scope>
    <source>
        <strain evidence="2 3">MAH-18</strain>
    </source>
</reference>
<feature type="region of interest" description="Disordered" evidence="1">
    <location>
        <begin position="1"/>
        <end position="32"/>
    </location>
</feature>
<comment type="caution">
    <text evidence="2">The sequence shown here is derived from an EMBL/GenBank/DDBJ whole genome shotgun (WGS) entry which is preliminary data.</text>
</comment>
<name>A0A6L6XUZ9_9ACTN</name>
<organism evidence="2 3">
    <name type="scientific">Nocardioides agri</name>
    <dbReference type="NCBI Taxonomy" id="2682843"/>
    <lineage>
        <taxon>Bacteria</taxon>
        <taxon>Bacillati</taxon>
        <taxon>Actinomycetota</taxon>
        <taxon>Actinomycetes</taxon>
        <taxon>Propionibacteriales</taxon>
        <taxon>Nocardioidaceae</taxon>
        <taxon>Nocardioides</taxon>
    </lineage>
</organism>
<accession>A0A6L6XUZ9</accession>